<keyword evidence="3" id="KW-0808">Transferase</keyword>
<dbReference type="Pfam" id="PF01874">
    <property type="entry name" value="CitG"/>
    <property type="match status" value="1"/>
</dbReference>
<keyword evidence="5" id="KW-0067">ATP-binding</keyword>
<comment type="catalytic activity">
    <reaction evidence="1">
        <text>3'-dephospho-CoA + ATP = 2'-(5''-triphospho-alpha-D-ribosyl)-3'-dephospho-CoA + adenine</text>
        <dbReference type="Rhea" id="RHEA:15117"/>
        <dbReference type="ChEBI" id="CHEBI:16708"/>
        <dbReference type="ChEBI" id="CHEBI:30616"/>
        <dbReference type="ChEBI" id="CHEBI:57328"/>
        <dbReference type="ChEBI" id="CHEBI:61378"/>
        <dbReference type="EC" id="2.4.2.52"/>
    </reaction>
</comment>
<proteinExistence type="predicted"/>
<accession>A0A9X8WLL2</accession>
<evidence type="ECO:0000256" key="1">
    <source>
        <dbReference type="ARBA" id="ARBA00001210"/>
    </source>
</evidence>
<reference evidence="6 7" key="1">
    <citation type="submission" date="2017-01" db="EMBL/GenBank/DDBJ databases">
        <authorList>
            <person name="Varghese N."/>
            <person name="Submissions S."/>
        </authorList>
    </citation>
    <scope>NUCLEOTIDE SEQUENCE [LARGE SCALE GENOMIC DNA]</scope>
    <source>
        <strain evidence="6 7">RUG2-6</strain>
    </source>
</reference>
<dbReference type="AlphaFoldDB" id="A0A9X8WLL2"/>
<organism evidence="6 7">
    <name type="scientific">Peribacillus simplex</name>
    <dbReference type="NCBI Taxonomy" id="1478"/>
    <lineage>
        <taxon>Bacteria</taxon>
        <taxon>Bacillati</taxon>
        <taxon>Bacillota</taxon>
        <taxon>Bacilli</taxon>
        <taxon>Bacillales</taxon>
        <taxon>Bacillaceae</taxon>
        <taxon>Peribacillus</taxon>
    </lineage>
</organism>
<dbReference type="GO" id="GO:0005524">
    <property type="term" value="F:ATP binding"/>
    <property type="evidence" value="ECO:0007669"/>
    <property type="project" value="UniProtKB-KW"/>
</dbReference>
<protein>
    <recommendedName>
        <fullName evidence="2">triphosphoribosyl-dephospho-CoA synthase</fullName>
        <ecNumber evidence="2">2.4.2.52</ecNumber>
    </recommendedName>
</protein>
<evidence type="ECO:0000256" key="3">
    <source>
        <dbReference type="ARBA" id="ARBA00022679"/>
    </source>
</evidence>
<evidence type="ECO:0000256" key="2">
    <source>
        <dbReference type="ARBA" id="ARBA00012074"/>
    </source>
</evidence>
<comment type="caution">
    <text evidence="6">The sequence shown here is derived from an EMBL/GenBank/DDBJ whole genome shotgun (WGS) entry which is preliminary data.</text>
</comment>
<dbReference type="GO" id="GO:0046917">
    <property type="term" value="F:triphosphoribosyl-dephospho-CoA synthase activity"/>
    <property type="evidence" value="ECO:0007669"/>
    <property type="project" value="UniProtKB-EC"/>
</dbReference>
<gene>
    <name evidence="6" type="ORF">SAMN05878482_105153</name>
</gene>
<dbReference type="NCBIfam" id="NF002315">
    <property type="entry name" value="PRK01237.1"/>
    <property type="match status" value="1"/>
</dbReference>
<dbReference type="NCBIfam" id="TIGR03132">
    <property type="entry name" value="malonate_mdcB"/>
    <property type="match status" value="1"/>
</dbReference>
<dbReference type="InterPro" id="IPR002736">
    <property type="entry name" value="CitG"/>
</dbReference>
<evidence type="ECO:0000256" key="5">
    <source>
        <dbReference type="ARBA" id="ARBA00022840"/>
    </source>
</evidence>
<keyword evidence="4" id="KW-0547">Nucleotide-binding</keyword>
<dbReference type="RefSeq" id="WP_076369269.1">
    <property type="nucleotide sequence ID" value="NZ_FTMX01000005.1"/>
</dbReference>
<evidence type="ECO:0000313" key="6">
    <source>
        <dbReference type="EMBL" id="SIR71346.1"/>
    </source>
</evidence>
<dbReference type="PANTHER" id="PTHR30201">
    <property type="entry name" value="TRIPHOSPHORIBOSYL-DEPHOSPHO-COA SYNTHASE"/>
    <property type="match status" value="1"/>
</dbReference>
<dbReference type="EMBL" id="FTMX01000005">
    <property type="protein sequence ID" value="SIR71346.1"/>
    <property type="molecule type" value="Genomic_DNA"/>
</dbReference>
<evidence type="ECO:0000313" key="7">
    <source>
        <dbReference type="Proteomes" id="UP000185829"/>
    </source>
</evidence>
<dbReference type="EC" id="2.4.2.52" evidence="2"/>
<sequence>MRNAKEAFSRYAADSAVHSLIEEVELTPKPGLVDRVNNGAHQDLTIELMLKSALSLKETFEQIAFISYGNSPSLSLREEIAAIGRNGENRMFETTGGVNTHKGAIWAIGLLVSGAAMGKGCYAIKEIVSLAGETARYPDRHCPNIATNGMLVSAKYGVNGARAEAEQGFPHIVQVSMPMLKRSRAYGLAENEAQLNSLLALIASLDDTCILHRGGPEALIFAKKQAASVLSSGSLEKLKILNDEFTRLNISPGGSADMLAATLFLDKIQGHITGDEVQKEVESIH</sequence>
<dbReference type="PANTHER" id="PTHR30201:SF2">
    <property type="entry name" value="2-(5''-TRIPHOSPHORIBOSYL)-3'-DEPHOSPHOCOENZYME-A SYNTHASE"/>
    <property type="match status" value="1"/>
</dbReference>
<dbReference type="Proteomes" id="UP000185829">
    <property type="component" value="Unassembled WGS sequence"/>
</dbReference>
<dbReference type="InterPro" id="IPR017555">
    <property type="entry name" value="TriPribosyl-deP-CoA_syn"/>
</dbReference>
<evidence type="ECO:0000256" key="4">
    <source>
        <dbReference type="ARBA" id="ARBA00022741"/>
    </source>
</evidence>
<dbReference type="Gene3D" id="1.10.4200.10">
    <property type="entry name" value="Triphosphoribosyl-dephospho-CoA protein"/>
    <property type="match status" value="2"/>
</dbReference>
<dbReference type="GO" id="GO:0051191">
    <property type="term" value="P:prosthetic group biosynthetic process"/>
    <property type="evidence" value="ECO:0007669"/>
    <property type="project" value="TreeGrafter"/>
</dbReference>
<name>A0A9X8WLL2_9BACI</name>